<comment type="caution">
    <text evidence="1">The sequence shown here is derived from an EMBL/GenBank/DDBJ whole genome shotgun (WGS) entry which is preliminary data.</text>
</comment>
<name>W4N9I3_9BIFI</name>
<dbReference type="STRING" id="1435051.BMOU_0767"/>
<dbReference type="OrthoDB" id="3194616at2"/>
<accession>W4N9I3</accession>
<sequence length="294" mass="31933">MDSYYAELSANGLETVRFEGLGDLDCLCIGKDGIEGWHSTPTPKVSATARGQGDGGHDVSEDDIIYASRTVTLHWNANASSRQSLIDLTNKVRRFVHRHVKLRVVDGIEDTYCEQGYLSMSQEPKYREGKIDDSEITIVFERPERLSSRSHDGEARAATIQSGGLSYGSANAGLAYPLSYGVVSGGATLCRLPNDGTSRAYPTFTINGDWPSGVSLYLNCEGRRTELRYDSAIHFGTPVLLDTRTRTATLGGVDVSRHLSSRGWRTIPAGKALTVLLGTAGSGWVSCSSHDTYM</sequence>
<proteinExistence type="predicted"/>
<dbReference type="PATRIC" id="fig|1435051.3.peg.761"/>
<keyword evidence="2" id="KW-1185">Reference proteome</keyword>
<dbReference type="GeneID" id="97501392"/>
<dbReference type="Proteomes" id="UP000019155">
    <property type="component" value="Unassembled WGS sequence"/>
</dbReference>
<dbReference type="EMBL" id="AZMV01000003">
    <property type="protein sequence ID" value="ETY71689.1"/>
    <property type="molecule type" value="Genomic_DNA"/>
</dbReference>
<dbReference type="RefSeq" id="WP_034875092.1">
    <property type="nucleotide sequence ID" value="NZ_AZMV01000003.1"/>
</dbReference>
<dbReference type="AlphaFoldDB" id="W4N9I3"/>
<organism evidence="1 2">
    <name type="scientific">Bifidobacterium moukalabense DSM 27321</name>
    <dbReference type="NCBI Taxonomy" id="1435051"/>
    <lineage>
        <taxon>Bacteria</taxon>
        <taxon>Bacillati</taxon>
        <taxon>Actinomycetota</taxon>
        <taxon>Actinomycetes</taxon>
        <taxon>Bifidobacteriales</taxon>
        <taxon>Bifidobacteriaceae</taxon>
        <taxon>Bifidobacterium</taxon>
    </lineage>
</organism>
<protein>
    <submittedName>
        <fullName evidence="1">Phage tail domain protein</fullName>
    </submittedName>
</protein>
<reference evidence="1 2" key="1">
    <citation type="journal article" date="2014" name="Genome Announc.">
        <title>The Genome Sequence of Bifidobacterium moukalabense DSM 27321 Highlights the Close Phylogenetic Relatedness with the Bifidobacterium dentium Taxon.</title>
        <authorList>
            <person name="Lugli G.A."/>
            <person name="Duranti S."/>
            <person name="Milani C."/>
            <person name="Turroni F."/>
            <person name="Viappiani A."/>
            <person name="Mangifesta M."/>
            <person name="van Sinderen D."/>
            <person name="Ventura M."/>
        </authorList>
    </citation>
    <scope>NUCLEOTIDE SEQUENCE [LARGE SCALE GENOMIC DNA]</scope>
    <source>
        <strain evidence="1 2">DSM 27321</strain>
    </source>
</reference>
<gene>
    <name evidence="1" type="ORF">BMOU_0767</name>
</gene>
<evidence type="ECO:0000313" key="2">
    <source>
        <dbReference type="Proteomes" id="UP000019155"/>
    </source>
</evidence>
<dbReference type="eggNOG" id="ENOG5030NU3">
    <property type="taxonomic scope" value="Bacteria"/>
</dbReference>
<evidence type="ECO:0000313" key="1">
    <source>
        <dbReference type="EMBL" id="ETY71689.1"/>
    </source>
</evidence>